<dbReference type="PANTHER" id="PTHR11188:SF166">
    <property type="entry name" value="ARRESTIN (OR S-ANTIGEN), N-TERMINAL DOMAIN PROTEIN (AFU_ORTHOLOGUE AFUA_7G02050)"/>
    <property type="match status" value="1"/>
</dbReference>
<dbReference type="Pfam" id="PF00339">
    <property type="entry name" value="Arrestin_N"/>
    <property type="match status" value="1"/>
</dbReference>
<dbReference type="InterPro" id="IPR050357">
    <property type="entry name" value="Arrestin_domain-protein"/>
</dbReference>
<dbReference type="PANTHER" id="PTHR11188">
    <property type="entry name" value="ARRESTIN DOMAIN CONTAINING PROTEIN"/>
    <property type="match status" value="1"/>
</dbReference>
<proteinExistence type="predicted"/>
<dbReference type="EMBL" id="JBFXLS010000023">
    <property type="protein sequence ID" value="KAL2827791.1"/>
    <property type="molecule type" value="Genomic_DNA"/>
</dbReference>
<evidence type="ECO:0000313" key="3">
    <source>
        <dbReference type="Proteomes" id="UP001610335"/>
    </source>
</evidence>
<dbReference type="CDD" id="cd22952">
    <property type="entry name" value="ART10-like"/>
    <property type="match status" value="1"/>
</dbReference>
<dbReference type="Gene3D" id="2.60.40.640">
    <property type="match status" value="1"/>
</dbReference>
<evidence type="ECO:0000313" key="2">
    <source>
        <dbReference type="EMBL" id="KAL2827791.1"/>
    </source>
</evidence>
<dbReference type="Proteomes" id="UP001610335">
    <property type="component" value="Unassembled WGS sequence"/>
</dbReference>
<sequence>MGIYLDLREFDSEKMYTPSEPVRGLVLLRLDRSTVISYVTLSIEGSARTSLVKKGPAFILGSDTPMVADESHQLLKLSKTLFPRANIPGLPGGYTLSEGEYAFPFEIGFPLQSQCSKHQPELRHILTVLPPSFEAHAAGEGGVARIEYILRIDVKRPGRFKEGTSIQRKLLFTPSDPAPHLMPLSGSGYYGRHGALYINNLAKSLKAAALYTPGTVPILLLEGRLPSPPILYPDETLPLHLFVRCLPTQMEYILPVTLRSLVIALDSTITVTAGTCHTSWTSSRKLLNLKGLKEVVSGVQGTEILSEINNSILQNVTIPMVTPSFTTCTVEQKYSLNVDAGFSLGVTTKLRPIKVVMNVEIWSRTGPRKELYSAISGDLGRSEGSNLLVPLRPRCLAHLGAVEAAAEDRGPPPPYS</sequence>
<name>A0ABR4IJ43_9EURO</name>
<protein>
    <recommendedName>
        <fullName evidence="1">Arrestin-like N-terminal domain-containing protein</fullName>
    </recommendedName>
</protein>
<organism evidence="2 3">
    <name type="scientific">Aspergillus cavernicola</name>
    <dbReference type="NCBI Taxonomy" id="176166"/>
    <lineage>
        <taxon>Eukaryota</taxon>
        <taxon>Fungi</taxon>
        <taxon>Dikarya</taxon>
        <taxon>Ascomycota</taxon>
        <taxon>Pezizomycotina</taxon>
        <taxon>Eurotiomycetes</taxon>
        <taxon>Eurotiomycetidae</taxon>
        <taxon>Eurotiales</taxon>
        <taxon>Aspergillaceae</taxon>
        <taxon>Aspergillus</taxon>
        <taxon>Aspergillus subgen. Nidulantes</taxon>
    </lineage>
</organism>
<dbReference type="InterPro" id="IPR014752">
    <property type="entry name" value="Arrestin-like_C"/>
</dbReference>
<comment type="caution">
    <text evidence="2">The sequence shown here is derived from an EMBL/GenBank/DDBJ whole genome shotgun (WGS) entry which is preliminary data.</text>
</comment>
<gene>
    <name evidence="2" type="ORF">BDW59DRAFT_160099</name>
</gene>
<accession>A0ABR4IJ43</accession>
<reference evidence="2 3" key="1">
    <citation type="submission" date="2024-07" db="EMBL/GenBank/DDBJ databases">
        <title>Section-level genome sequencing and comparative genomics of Aspergillus sections Usti and Cavernicolus.</title>
        <authorList>
            <consortium name="Lawrence Berkeley National Laboratory"/>
            <person name="Nybo J.L."/>
            <person name="Vesth T.C."/>
            <person name="Theobald S."/>
            <person name="Frisvad J.C."/>
            <person name="Larsen T.O."/>
            <person name="Kjaerboelling I."/>
            <person name="Rothschild-Mancinelli K."/>
            <person name="Lyhne E.K."/>
            <person name="Kogle M.E."/>
            <person name="Barry K."/>
            <person name="Clum A."/>
            <person name="Na H."/>
            <person name="Ledsgaard L."/>
            <person name="Lin J."/>
            <person name="Lipzen A."/>
            <person name="Kuo A."/>
            <person name="Riley R."/>
            <person name="Mondo S."/>
            <person name="LaButti K."/>
            <person name="Haridas S."/>
            <person name="Pangalinan J."/>
            <person name="Salamov A.A."/>
            <person name="Simmons B.A."/>
            <person name="Magnuson J.K."/>
            <person name="Chen J."/>
            <person name="Drula E."/>
            <person name="Henrissat B."/>
            <person name="Wiebenga A."/>
            <person name="Lubbers R.J."/>
            <person name="Gomes A.C."/>
            <person name="Makela M.R."/>
            <person name="Stajich J."/>
            <person name="Grigoriev I.V."/>
            <person name="Mortensen U.H."/>
            <person name="De vries R.P."/>
            <person name="Baker S.E."/>
            <person name="Andersen M.R."/>
        </authorList>
    </citation>
    <scope>NUCLEOTIDE SEQUENCE [LARGE SCALE GENOMIC DNA]</scope>
    <source>
        <strain evidence="2 3">CBS 600.67</strain>
    </source>
</reference>
<evidence type="ECO:0000259" key="1">
    <source>
        <dbReference type="Pfam" id="PF00339"/>
    </source>
</evidence>
<keyword evidence="3" id="KW-1185">Reference proteome</keyword>
<feature type="domain" description="Arrestin-like N-terminal" evidence="1">
    <location>
        <begin position="10"/>
        <end position="162"/>
    </location>
</feature>
<dbReference type="InterPro" id="IPR011021">
    <property type="entry name" value="Arrestin-like_N"/>
</dbReference>